<keyword evidence="1" id="KW-0472">Membrane</keyword>
<dbReference type="InParanoid" id="A0A7G1G5Z0"/>
<dbReference type="AlphaFoldDB" id="A0A7G1G5Z0"/>
<dbReference type="KEGG" id="ocy:OSSY52_17160"/>
<evidence type="ECO:0000313" key="4">
    <source>
        <dbReference type="Proteomes" id="UP000516361"/>
    </source>
</evidence>
<protein>
    <recommendedName>
        <fullName evidence="2">Prepilin type IV endopeptidase peptidase domain-containing protein</fullName>
    </recommendedName>
</protein>
<feature type="transmembrane region" description="Helical" evidence="1">
    <location>
        <begin position="33"/>
        <end position="52"/>
    </location>
</feature>
<dbReference type="Gene3D" id="1.20.120.1220">
    <property type="match status" value="1"/>
</dbReference>
<feature type="transmembrane region" description="Helical" evidence="1">
    <location>
        <begin position="6"/>
        <end position="26"/>
    </location>
</feature>
<name>A0A7G1G5Z0_9BACT</name>
<proteinExistence type="predicted"/>
<accession>A0A7G1G5Z0</accession>
<feature type="transmembrane region" description="Helical" evidence="1">
    <location>
        <begin position="136"/>
        <end position="157"/>
    </location>
</feature>
<gene>
    <name evidence="3" type="ORF">OSSY52_17160</name>
</gene>
<dbReference type="GO" id="GO:0004190">
    <property type="term" value="F:aspartic-type endopeptidase activity"/>
    <property type="evidence" value="ECO:0007669"/>
    <property type="project" value="InterPro"/>
</dbReference>
<evidence type="ECO:0000313" key="3">
    <source>
        <dbReference type="EMBL" id="BBE31575.1"/>
    </source>
</evidence>
<keyword evidence="1" id="KW-1133">Transmembrane helix</keyword>
<reference evidence="3 4" key="1">
    <citation type="submission" date="2018-06" db="EMBL/GenBank/DDBJ databases">
        <title>Genome sequencing of Oceanotoga sp. sy52.</title>
        <authorList>
            <person name="Mori K."/>
        </authorList>
    </citation>
    <scope>NUCLEOTIDE SEQUENCE [LARGE SCALE GENOMIC DNA]</scope>
    <source>
        <strain evidence="4">sy52</strain>
    </source>
</reference>
<sequence>MKKLLLNKFMWCLIGTTIFINIILTLNNKWYDIIVLNSLLFAGIYDFFKFIIPDTTILIIIGVSIFNFNFLSFISSIIMFFITFYFWKNKKMGFGDVKLLTAISLFYGNNSFIILILSIISVFIINIKEKEKKVPFGFYIFIGSIIFYLYEVIKCFFIK</sequence>
<organism evidence="3 4">
    <name type="scientific">Tepiditoga spiralis</name>
    <dbReference type="NCBI Taxonomy" id="2108365"/>
    <lineage>
        <taxon>Bacteria</taxon>
        <taxon>Thermotogati</taxon>
        <taxon>Thermotogota</taxon>
        <taxon>Thermotogae</taxon>
        <taxon>Petrotogales</taxon>
        <taxon>Petrotogaceae</taxon>
        <taxon>Tepiditoga</taxon>
    </lineage>
</organism>
<feature type="transmembrane region" description="Helical" evidence="1">
    <location>
        <begin position="99"/>
        <end position="124"/>
    </location>
</feature>
<keyword evidence="4" id="KW-1185">Reference proteome</keyword>
<dbReference type="Proteomes" id="UP000516361">
    <property type="component" value="Chromosome"/>
</dbReference>
<dbReference type="Pfam" id="PF01478">
    <property type="entry name" value="Peptidase_A24"/>
    <property type="match status" value="1"/>
</dbReference>
<keyword evidence="1" id="KW-0812">Transmembrane</keyword>
<dbReference type="GO" id="GO:0016020">
    <property type="term" value="C:membrane"/>
    <property type="evidence" value="ECO:0007669"/>
    <property type="project" value="InterPro"/>
</dbReference>
<dbReference type="InterPro" id="IPR000045">
    <property type="entry name" value="Prepilin_IV_endopep_pep"/>
</dbReference>
<dbReference type="RefSeq" id="WP_190614192.1">
    <property type="nucleotide sequence ID" value="NZ_AP018712.1"/>
</dbReference>
<evidence type="ECO:0000259" key="2">
    <source>
        <dbReference type="Pfam" id="PF01478"/>
    </source>
</evidence>
<evidence type="ECO:0000256" key="1">
    <source>
        <dbReference type="SAM" id="Phobius"/>
    </source>
</evidence>
<feature type="domain" description="Prepilin type IV endopeptidase peptidase" evidence="2">
    <location>
        <begin position="34"/>
        <end position="125"/>
    </location>
</feature>
<dbReference type="EMBL" id="AP018712">
    <property type="protein sequence ID" value="BBE31575.1"/>
    <property type="molecule type" value="Genomic_DNA"/>
</dbReference>
<feature type="transmembrane region" description="Helical" evidence="1">
    <location>
        <begin position="58"/>
        <end position="87"/>
    </location>
</feature>